<evidence type="ECO:0000256" key="9">
    <source>
        <dbReference type="ARBA" id="ARBA00023315"/>
    </source>
</evidence>
<evidence type="ECO:0000256" key="2">
    <source>
        <dbReference type="ARBA" id="ARBA00004514"/>
    </source>
</evidence>
<dbReference type="OrthoDB" id="60315at2759"/>
<evidence type="ECO:0000256" key="13">
    <source>
        <dbReference type="ARBA" id="ARBA00048276"/>
    </source>
</evidence>
<dbReference type="InterPro" id="IPR022678">
    <property type="entry name" value="NMT_CS"/>
</dbReference>
<dbReference type="PANTHER" id="PTHR11377:SF7">
    <property type="entry name" value="GLYCYLPEPTIDE N-TETRADECANOYLTRANSFERASE 1"/>
    <property type="match status" value="1"/>
</dbReference>
<evidence type="ECO:0000259" key="14">
    <source>
        <dbReference type="Pfam" id="PF01233"/>
    </source>
</evidence>
<dbReference type="PANTHER" id="PTHR11377">
    <property type="entry name" value="N-MYRISTOYL TRANSFERASE"/>
    <property type="match status" value="1"/>
</dbReference>
<comment type="catalytic activity">
    <reaction evidence="13">
        <text>N-terminal glycyl-[protein] + tetradecanoyl-CoA = N-tetradecanoylglycyl-[protein] + CoA + H(+)</text>
        <dbReference type="Rhea" id="RHEA:15521"/>
        <dbReference type="Rhea" id="RHEA-COMP:12666"/>
        <dbReference type="Rhea" id="RHEA-COMP:12667"/>
        <dbReference type="ChEBI" id="CHEBI:15378"/>
        <dbReference type="ChEBI" id="CHEBI:57287"/>
        <dbReference type="ChEBI" id="CHEBI:57385"/>
        <dbReference type="ChEBI" id="CHEBI:64723"/>
        <dbReference type="ChEBI" id="CHEBI:133050"/>
        <dbReference type="EC" id="2.3.1.97"/>
    </reaction>
</comment>
<dbReference type="Gene3D" id="3.40.630.30">
    <property type="match status" value="1"/>
</dbReference>
<evidence type="ECO:0000256" key="5">
    <source>
        <dbReference type="ARBA" id="ARBA00022490"/>
    </source>
</evidence>
<comment type="similarity">
    <text evidence="3">Belongs to the NMT family.</text>
</comment>
<evidence type="ECO:0000256" key="7">
    <source>
        <dbReference type="ARBA" id="ARBA00022679"/>
    </source>
</evidence>
<dbReference type="Proteomes" id="UP000242450">
    <property type="component" value="Chromosome X"/>
</dbReference>
<keyword evidence="7" id="KW-0808">Transferase</keyword>
<dbReference type="GO" id="GO:0005829">
    <property type="term" value="C:cytosol"/>
    <property type="evidence" value="ECO:0007669"/>
    <property type="project" value="UniProtKB-SubCell"/>
</dbReference>
<organism evidence="15 16">
    <name type="scientific">Cervus elaphus hippelaphus</name>
    <name type="common">European red deer</name>
    <dbReference type="NCBI Taxonomy" id="46360"/>
    <lineage>
        <taxon>Eukaryota</taxon>
        <taxon>Metazoa</taxon>
        <taxon>Chordata</taxon>
        <taxon>Craniata</taxon>
        <taxon>Vertebrata</taxon>
        <taxon>Euteleostomi</taxon>
        <taxon>Mammalia</taxon>
        <taxon>Eutheria</taxon>
        <taxon>Laurasiatheria</taxon>
        <taxon>Artiodactyla</taxon>
        <taxon>Ruminantia</taxon>
        <taxon>Pecora</taxon>
        <taxon>Cervidae</taxon>
        <taxon>Cervinae</taxon>
        <taxon>Cervus</taxon>
    </lineage>
</organism>
<evidence type="ECO:0000256" key="4">
    <source>
        <dbReference type="ARBA" id="ARBA00012923"/>
    </source>
</evidence>
<evidence type="ECO:0000256" key="1">
    <source>
        <dbReference type="ARBA" id="ARBA00004170"/>
    </source>
</evidence>
<reference evidence="15 16" key="1">
    <citation type="journal article" date="2018" name="Mol. Genet. Genomics">
        <title>The red deer Cervus elaphus genome CerEla1.0: sequencing, annotating, genes, and chromosomes.</title>
        <authorList>
            <person name="Bana N.A."/>
            <person name="Nyiri A."/>
            <person name="Nagy J."/>
            <person name="Frank K."/>
            <person name="Nagy T."/>
            <person name="Steger V."/>
            <person name="Schiller M."/>
            <person name="Lakatos P."/>
            <person name="Sugar L."/>
            <person name="Horn P."/>
            <person name="Barta E."/>
            <person name="Orosz L."/>
        </authorList>
    </citation>
    <scope>NUCLEOTIDE SEQUENCE [LARGE SCALE GENOMIC DNA]</scope>
    <source>
        <strain evidence="15">Hungarian</strain>
    </source>
</reference>
<dbReference type="GO" id="GO:0016020">
    <property type="term" value="C:membrane"/>
    <property type="evidence" value="ECO:0007669"/>
    <property type="project" value="UniProtKB-SubCell"/>
</dbReference>
<evidence type="ECO:0000256" key="10">
    <source>
        <dbReference type="ARBA" id="ARBA00040990"/>
    </source>
</evidence>
<feature type="domain" description="Glycylpeptide N-tetradecanoyltransferase N-terminal" evidence="14">
    <location>
        <begin position="26"/>
        <end position="91"/>
    </location>
</feature>
<dbReference type="EC" id="2.3.1.97" evidence="4"/>
<keyword evidence="8" id="KW-0472">Membrane</keyword>
<dbReference type="PROSITE" id="PS00975">
    <property type="entry name" value="NMT_1"/>
    <property type="match status" value="1"/>
</dbReference>
<dbReference type="Pfam" id="PF01233">
    <property type="entry name" value="NMT"/>
    <property type="match status" value="1"/>
</dbReference>
<comment type="caution">
    <text evidence="15">The sequence shown here is derived from an EMBL/GenBank/DDBJ whole genome shotgun (WGS) entry which is preliminary data.</text>
</comment>
<evidence type="ECO:0000256" key="12">
    <source>
        <dbReference type="ARBA" id="ARBA00042432"/>
    </source>
</evidence>
<proteinExistence type="inferred from homology"/>
<dbReference type="InterPro" id="IPR022676">
    <property type="entry name" value="NMT_N"/>
</dbReference>
<protein>
    <recommendedName>
        <fullName evidence="10">Glycylpeptide N-tetradecanoyltransferase 1</fullName>
        <ecNumber evidence="4">2.3.1.97</ecNumber>
    </recommendedName>
    <alternativeName>
        <fullName evidence="12">Myristoyl-CoA:protein N-myristoyltransferase 1</fullName>
    </alternativeName>
    <alternativeName>
        <fullName evidence="11">Peptide N-myristoyltransferase 1</fullName>
    </alternativeName>
</protein>
<dbReference type="SUPFAM" id="SSF55729">
    <property type="entry name" value="Acyl-CoA N-acyltransferases (Nat)"/>
    <property type="match status" value="1"/>
</dbReference>
<accession>A0A212C0X0</accession>
<gene>
    <name evidence="15" type="ORF">Celaphus_00009948</name>
</gene>
<evidence type="ECO:0000313" key="16">
    <source>
        <dbReference type="Proteomes" id="UP000242450"/>
    </source>
</evidence>
<dbReference type="GO" id="GO:0004379">
    <property type="term" value="F:glycylpeptide N-tetradecanoyltransferase activity"/>
    <property type="evidence" value="ECO:0007669"/>
    <property type="project" value="UniProtKB-EC"/>
</dbReference>
<sequence>MMEGNGKAQEYCSNCEKEEDTLSLSNDKFVLWALQPPSWLSQWHCGVQVVSSQKWVGFISAIPANIHTYYTEKKMVEINFLCVHKKLHSKKCRIRIQS</sequence>
<keyword evidence="9" id="KW-0012">Acyltransferase</keyword>
<evidence type="ECO:0000256" key="11">
    <source>
        <dbReference type="ARBA" id="ARBA00042150"/>
    </source>
</evidence>
<dbReference type="InterPro" id="IPR000903">
    <property type="entry name" value="NMT"/>
</dbReference>
<dbReference type="InterPro" id="IPR016181">
    <property type="entry name" value="Acyl_CoA_acyltransferase"/>
</dbReference>
<dbReference type="EMBL" id="MKHE01000034">
    <property type="protein sequence ID" value="OWJ99503.1"/>
    <property type="molecule type" value="Genomic_DNA"/>
</dbReference>
<evidence type="ECO:0000256" key="6">
    <source>
        <dbReference type="ARBA" id="ARBA00022553"/>
    </source>
</evidence>
<comment type="subcellular location">
    <subcellularLocation>
        <location evidence="2">Cytoplasm</location>
        <location evidence="2">Cytosol</location>
    </subcellularLocation>
    <subcellularLocation>
        <location evidence="1">Membrane</location>
        <topology evidence="1">Peripheral membrane protein</topology>
    </subcellularLocation>
</comment>
<name>A0A212C0X0_CEREH</name>
<evidence type="ECO:0000313" key="15">
    <source>
        <dbReference type="EMBL" id="OWJ99503.1"/>
    </source>
</evidence>
<dbReference type="AlphaFoldDB" id="A0A212C0X0"/>
<evidence type="ECO:0000256" key="8">
    <source>
        <dbReference type="ARBA" id="ARBA00023136"/>
    </source>
</evidence>
<evidence type="ECO:0000256" key="3">
    <source>
        <dbReference type="ARBA" id="ARBA00009469"/>
    </source>
</evidence>
<keyword evidence="6" id="KW-0597">Phosphoprotein</keyword>
<keyword evidence="16" id="KW-1185">Reference proteome</keyword>
<keyword evidence="5" id="KW-0963">Cytoplasm</keyword>